<dbReference type="InterPro" id="IPR029068">
    <property type="entry name" value="Glyas_Bleomycin-R_OHBP_Dase"/>
</dbReference>
<proteinExistence type="predicted"/>
<dbReference type="SUPFAM" id="SSF54593">
    <property type="entry name" value="Glyoxalase/Bleomycin resistance protein/Dihydroxybiphenyl dioxygenase"/>
    <property type="match status" value="1"/>
</dbReference>
<dbReference type="AlphaFoldDB" id="A0AAE0JUF4"/>
<name>A0AAE0JUF4_9PEZI</name>
<comment type="caution">
    <text evidence="2">The sequence shown here is derived from an EMBL/GenBank/DDBJ whole genome shotgun (WGS) entry which is preliminary data.</text>
</comment>
<dbReference type="InterPro" id="IPR037523">
    <property type="entry name" value="VOC_core"/>
</dbReference>
<reference evidence="2" key="1">
    <citation type="journal article" date="2023" name="Mol. Phylogenet. Evol.">
        <title>Genome-scale phylogeny and comparative genomics of the fungal order Sordariales.</title>
        <authorList>
            <person name="Hensen N."/>
            <person name="Bonometti L."/>
            <person name="Westerberg I."/>
            <person name="Brannstrom I.O."/>
            <person name="Guillou S."/>
            <person name="Cros-Aarteil S."/>
            <person name="Calhoun S."/>
            <person name="Haridas S."/>
            <person name="Kuo A."/>
            <person name="Mondo S."/>
            <person name="Pangilinan J."/>
            <person name="Riley R."/>
            <person name="LaButti K."/>
            <person name="Andreopoulos B."/>
            <person name="Lipzen A."/>
            <person name="Chen C."/>
            <person name="Yan M."/>
            <person name="Daum C."/>
            <person name="Ng V."/>
            <person name="Clum A."/>
            <person name="Steindorff A."/>
            <person name="Ohm R.A."/>
            <person name="Martin F."/>
            <person name="Silar P."/>
            <person name="Natvig D.O."/>
            <person name="Lalanne C."/>
            <person name="Gautier V."/>
            <person name="Ament-Velasquez S.L."/>
            <person name="Kruys A."/>
            <person name="Hutchinson M.I."/>
            <person name="Powell A.J."/>
            <person name="Barry K."/>
            <person name="Miller A.N."/>
            <person name="Grigoriev I.V."/>
            <person name="Debuchy R."/>
            <person name="Gladieux P."/>
            <person name="Hiltunen Thoren M."/>
            <person name="Johannesson H."/>
        </authorList>
    </citation>
    <scope>NUCLEOTIDE SEQUENCE</scope>
    <source>
        <strain evidence="2">CBS 958.72</strain>
    </source>
</reference>
<dbReference type="InterPro" id="IPR052164">
    <property type="entry name" value="Anthracycline_SecMetBiosynth"/>
</dbReference>
<dbReference type="InterPro" id="IPR004360">
    <property type="entry name" value="Glyas_Fos-R_dOase_dom"/>
</dbReference>
<dbReference type="PANTHER" id="PTHR33993">
    <property type="entry name" value="GLYOXALASE-RELATED"/>
    <property type="match status" value="1"/>
</dbReference>
<dbReference type="Gene3D" id="3.10.180.10">
    <property type="entry name" value="2,3-Dihydroxybiphenyl 1,2-Dioxygenase, domain 1"/>
    <property type="match status" value="1"/>
</dbReference>
<evidence type="ECO:0000313" key="2">
    <source>
        <dbReference type="EMBL" id="KAK3361692.1"/>
    </source>
</evidence>
<dbReference type="Pfam" id="PF00903">
    <property type="entry name" value="Glyoxalase"/>
    <property type="match status" value="1"/>
</dbReference>
<reference evidence="2" key="2">
    <citation type="submission" date="2023-06" db="EMBL/GenBank/DDBJ databases">
        <authorList>
            <consortium name="Lawrence Berkeley National Laboratory"/>
            <person name="Haridas S."/>
            <person name="Hensen N."/>
            <person name="Bonometti L."/>
            <person name="Westerberg I."/>
            <person name="Brannstrom I.O."/>
            <person name="Guillou S."/>
            <person name="Cros-Aarteil S."/>
            <person name="Calhoun S."/>
            <person name="Kuo A."/>
            <person name="Mondo S."/>
            <person name="Pangilinan J."/>
            <person name="Riley R."/>
            <person name="Labutti K."/>
            <person name="Andreopoulos B."/>
            <person name="Lipzen A."/>
            <person name="Chen C."/>
            <person name="Yanf M."/>
            <person name="Daum C."/>
            <person name="Ng V."/>
            <person name="Clum A."/>
            <person name="Steindorff A."/>
            <person name="Ohm R."/>
            <person name="Martin F."/>
            <person name="Silar P."/>
            <person name="Natvig D."/>
            <person name="Lalanne C."/>
            <person name="Gautier V."/>
            <person name="Ament-Velasquez S.L."/>
            <person name="Kruys A."/>
            <person name="Hutchinson M.I."/>
            <person name="Powell A.J."/>
            <person name="Barry K."/>
            <person name="Miller A.N."/>
            <person name="Grigoriev I.V."/>
            <person name="Debuchy R."/>
            <person name="Gladieux P."/>
            <person name="Thoren M.H."/>
            <person name="Johannesson H."/>
        </authorList>
    </citation>
    <scope>NUCLEOTIDE SEQUENCE</scope>
    <source>
        <strain evidence="2">CBS 958.72</strain>
    </source>
</reference>
<organism evidence="2 3">
    <name type="scientific">Lasiosphaeria ovina</name>
    <dbReference type="NCBI Taxonomy" id="92902"/>
    <lineage>
        <taxon>Eukaryota</taxon>
        <taxon>Fungi</taxon>
        <taxon>Dikarya</taxon>
        <taxon>Ascomycota</taxon>
        <taxon>Pezizomycotina</taxon>
        <taxon>Sordariomycetes</taxon>
        <taxon>Sordariomycetidae</taxon>
        <taxon>Sordariales</taxon>
        <taxon>Lasiosphaeriaceae</taxon>
        <taxon>Lasiosphaeria</taxon>
    </lineage>
</organism>
<keyword evidence="3" id="KW-1185">Reference proteome</keyword>
<evidence type="ECO:0000313" key="3">
    <source>
        <dbReference type="Proteomes" id="UP001287356"/>
    </source>
</evidence>
<feature type="domain" description="VOC" evidence="1">
    <location>
        <begin position="11"/>
        <end position="137"/>
    </location>
</feature>
<protein>
    <recommendedName>
        <fullName evidence="1">VOC domain-containing protein</fullName>
    </recommendedName>
</protein>
<accession>A0AAE0JUF4</accession>
<sequence length="139" mass="14700">MSDCKSPKFGSPVWIGIAAAEVSRAHDFYATVFGWKFKDTATSDGSSTADEIRQFDFRPDVGLGGGILRVPRPSGTAFAAGHGGVCIYWLVEDIDKIGEAIESAGGKLVGATEKEGASGLYRLFEDTEGNLGGVYQFLG</sequence>
<dbReference type="EMBL" id="JAULSN010000011">
    <property type="protein sequence ID" value="KAK3361692.1"/>
    <property type="molecule type" value="Genomic_DNA"/>
</dbReference>
<evidence type="ECO:0000259" key="1">
    <source>
        <dbReference type="PROSITE" id="PS51819"/>
    </source>
</evidence>
<dbReference type="Proteomes" id="UP001287356">
    <property type="component" value="Unassembled WGS sequence"/>
</dbReference>
<dbReference type="PROSITE" id="PS51819">
    <property type="entry name" value="VOC"/>
    <property type="match status" value="1"/>
</dbReference>
<gene>
    <name evidence="2" type="ORF">B0T24DRAFT_684719</name>
</gene>